<dbReference type="InterPro" id="IPR051839">
    <property type="entry name" value="RD_transcriptional_regulator"/>
</dbReference>
<dbReference type="InterPro" id="IPR002514">
    <property type="entry name" value="Transposase_8"/>
</dbReference>
<dbReference type="GO" id="GO:0004803">
    <property type="term" value="F:transposase activity"/>
    <property type="evidence" value="ECO:0007669"/>
    <property type="project" value="InterPro"/>
</dbReference>
<gene>
    <name evidence="2" type="ORF">EAH89_28160</name>
</gene>
<reference evidence="2 3" key="1">
    <citation type="journal article" date="2019" name="Environ. Microbiol.">
        <title>Species interactions and distinct microbial communities in high Arctic permafrost affected cryosols are associated with the CH4 and CO2 gas fluxes.</title>
        <authorList>
            <person name="Altshuler I."/>
            <person name="Hamel J."/>
            <person name="Turney S."/>
            <person name="Magnuson E."/>
            <person name="Levesque R."/>
            <person name="Greer C."/>
            <person name="Whyte L.G."/>
        </authorList>
    </citation>
    <scope>NUCLEOTIDE SEQUENCE [LARGE SCALE GENOMIC DNA]</scope>
    <source>
        <strain evidence="2 3">S9.3B</strain>
    </source>
</reference>
<dbReference type="PANTHER" id="PTHR33215:SF13">
    <property type="entry name" value="PROTEIN DISTAL ANTENNA"/>
    <property type="match status" value="1"/>
</dbReference>
<dbReference type="AlphaFoldDB" id="A0A502EW10"/>
<dbReference type="GO" id="GO:0003677">
    <property type="term" value="F:DNA binding"/>
    <property type="evidence" value="ECO:0007669"/>
    <property type="project" value="InterPro"/>
</dbReference>
<evidence type="ECO:0000313" key="3">
    <source>
        <dbReference type="Proteomes" id="UP000317078"/>
    </source>
</evidence>
<dbReference type="Pfam" id="PF01527">
    <property type="entry name" value="HTH_Tnp_1"/>
    <property type="match status" value="1"/>
</dbReference>
<dbReference type="SUPFAM" id="SSF46689">
    <property type="entry name" value="Homeodomain-like"/>
    <property type="match status" value="1"/>
</dbReference>
<dbReference type="GO" id="GO:0006313">
    <property type="term" value="P:DNA transposition"/>
    <property type="evidence" value="ECO:0007669"/>
    <property type="project" value="InterPro"/>
</dbReference>
<proteinExistence type="predicted"/>
<dbReference type="InterPro" id="IPR009057">
    <property type="entry name" value="Homeodomain-like_sf"/>
</dbReference>
<evidence type="ECO:0000256" key="1">
    <source>
        <dbReference type="SAM" id="Coils"/>
    </source>
</evidence>
<comment type="caution">
    <text evidence="2">The sequence shown here is derived from an EMBL/GenBank/DDBJ whole genome shotgun (WGS) entry which is preliminary data.</text>
</comment>
<organism evidence="2 3">
    <name type="scientific">Muricoccus nepalensis</name>
    <dbReference type="NCBI Taxonomy" id="1854500"/>
    <lineage>
        <taxon>Bacteria</taxon>
        <taxon>Pseudomonadati</taxon>
        <taxon>Pseudomonadota</taxon>
        <taxon>Alphaproteobacteria</taxon>
        <taxon>Acetobacterales</taxon>
        <taxon>Roseomonadaceae</taxon>
        <taxon>Muricoccus</taxon>
    </lineage>
</organism>
<protein>
    <submittedName>
        <fullName evidence="2">Transposase</fullName>
    </submittedName>
</protein>
<feature type="coiled-coil region" evidence="1">
    <location>
        <begin position="85"/>
        <end position="112"/>
    </location>
</feature>
<name>A0A502EW10_9PROT</name>
<accession>A0A502EW10</accession>
<evidence type="ECO:0000313" key="2">
    <source>
        <dbReference type="EMBL" id="TPG41923.1"/>
    </source>
</evidence>
<dbReference type="PANTHER" id="PTHR33215">
    <property type="entry name" value="PROTEIN DISTAL ANTENNA"/>
    <property type="match status" value="1"/>
</dbReference>
<sequence length="121" mass="13542">MLVDTSDKLLRERGALMTSKTRREFTEEFKREAVLLLESSGRPLMQVAREFGIEPSMLRNWRARGHGPAGLAAGQGGTGKVTLPASPEQAEIRQLRKELERAQMERDILRKAIGIFSGPPR</sequence>
<dbReference type="EMBL" id="RCZP01000061">
    <property type="protein sequence ID" value="TPG41923.1"/>
    <property type="molecule type" value="Genomic_DNA"/>
</dbReference>
<dbReference type="Proteomes" id="UP000317078">
    <property type="component" value="Unassembled WGS sequence"/>
</dbReference>
<dbReference type="Gene3D" id="1.10.10.60">
    <property type="entry name" value="Homeodomain-like"/>
    <property type="match status" value="1"/>
</dbReference>
<keyword evidence="1" id="KW-0175">Coiled coil</keyword>
<keyword evidence="3" id="KW-1185">Reference proteome</keyword>